<keyword evidence="2" id="KW-1133">Transmembrane helix</keyword>
<comment type="caution">
    <text evidence="3">The sequence shown here is derived from an EMBL/GenBank/DDBJ whole genome shotgun (WGS) entry which is preliminary data.</text>
</comment>
<feature type="region of interest" description="Disordered" evidence="1">
    <location>
        <begin position="112"/>
        <end position="166"/>
    </location>
</feature>
<dbReference type="OrthoDB" id="6228405at2"/>
<dbReference type="EMBL" id="VSSR01000042">
    <property type="protein sequence ID" value="TYL80351.1"/>
    <property type="molecule type" value="Genomic_DNA"/>
</dbReference>
<dbReference type="RefSeq" id="WP_148753729.1">
    <property type="nucleotide sequence ID" value="NZ_VSSR01000042.1"/>
</dbReference>
<reference evidence="3 4" key="1">
    <citation type="submission" date="2019-08" db="EMBL/GenBank/DDBJ databases">
        <title>Bradyrhizobium hipponensis sp. nov., a rhizobium isolated from a Lupinus angustifolius root nodule in Tunisia.</title>
        <authorList>
            <person name="Off K."/>
            <person name="Rejili M."/>
            <person name="Mars M."/>
            <person name="Brachmann A."/>
            <person name="Marin M."/>
        </authorList>
    </citation>
    <scope>NUCLEOTIDE SEQUENCE [LARGE SCALE GENOMIC DNA]</scope>
    <source>
        <strain evidence="3 4">CTAW11</strain>
    </source>
</reference>
<feature type="transmembrane region" description="Helical" evidence="2">
    <location>
        <begin position="67"/>
        <end position="92"/>
    </location>
</feature>
<dbReference type="AlphaFoldDB" id="A0A5S4WDN9"/>
<keyword evidence="2" id="KW-0472">Membrane</keyword>
<feature type="compositionally biased region" description="Basic and acidic residues" evidence="1">
    <location>
        <begin position="138"/>
        <end position="166"/>
    </location>
</feature>
<evidence type="ECO:0000313" key="3">
    <source>
        <dbReference type="EMBL" id="TYL80351.1"/>
    </source>
</evidence>
<evidence type="ECO:0000313" key="4">
    <source>
        <dbReference type="Proteomes" id="UP000324853"/>
    </source>
</evidence>
<gene>
    <name evidence="3" type="ORF">FXB38_25730</name>
</gene>
<feature type="transmembrane region" description="Helical" evidence="2">
    <location>
        <begin position="25"/>
        <end position="46"/>
    </location>
</feature>
<sequence length="166" mass="17398">MSESLHPAAPHHLPSFITAPGDTDVLMVVVGIVLVGAVLAVGNIYLHLHTLPERKAHKSQKFQFEIVAVLGLLALFTHNHLFWVIGLFLAMIDLPDFSTPLRKIAGSVEKMAGVAPEQDPTEPSNGAGPAQPSVAGDAKAESAKAESAKAESLKAESAKSEVAGHA</sequence>
<protein>
    <submittedName>
        <fullName evidence="3">Uncharacterized protein</fullName>
    </submittedName>
</protein>
<keyword evidence="4" id="KW-1185">Reference proteome</keyword>
<organism evidence="3 4">
    <name type="scientific">Bradyrhizobium cytisi</name>
    <dbReference type="NCBI Taxonomy" id="515489"/>
    <lineage>
        <taxon>Bacteria</taxon>
        <taxon>Pseudomonadati</taxon>
        <taxon>Pseudomonadota</taxon>
        <taxon>Alphaproteobacteria</taxon>
        <taxon>Hyphomicrobiales</taxon>
        <taxon>Nitrobacteraceae</taxon>
        <taxon>Bradyrhizobium</taxon>
    </lineage>
</organism>
<accession>A0A5S4WDN9</accession>
<proteinExistence type="predicted"/>
<dbReference type="Proteomes" id="UP000324853">
    <property type="component" value="Unassembled WGS sequence"/>
</dbReference>
<evidence type="ECO:0000256" key="2">
    <source>
        <dbReference type="SAM" id="Phobius"/>
    </source>
</evidence>
<keyword evidence="2" id="KW-0812">Transmembrane</keyword>
<name>A0A5S4WDN9_9BRAD</name>
<evidence type="ECO:0000256" key="1">
    <source>
        <dbReference type="SAM" id="MobiDB-lite"/>
    </source>
</evidence>